<organism evidence="3">
    <name type="scientific">Davidia involucrata</name>
    <name type="common">Dove tree</name>
    <dbReference type="NCBI Taxonomy" id="16924"/>
    <lineage>
        <taxon>Eukaryota</taxon>
        <taxon>Viridiplantae</taxon>
        <taxon>Streptophyta</taxon>
        <taxon>Embryophyta</taxon>
        <taxon>Tracheophyta</taxon>
        <taxon>Spermatophyta</taxon>
        <taxon>Magnoliopsida</taxon>
        <taxon>eudicotyledons</taxon>
        <taxon>Gunneridae</taxon>
        <taxon>Pentapetalae</taxon>
        <taxon>asterids</taxon>
        <taxon>Cornales</taxon>
        <taxon>Nyssaceae</taxon>
        <taxon>Davidia</taxon>
    </lineage>
</organism>
<reference evidence="3" key="1">
    <citation type="submission" date="2019-08" db="EMBL/GenBank/DDBJ databases">
        <title>Reference gene set and small RNA set construction with multiple tissues from Davidia involucrata Baill.</title>
        <authorList>
            <person name="Yang H."/>
            <person name="Zhou C."/>
            <person name="Li G."/>
            <person name="Wang J."/>
            <person name="Gao P."/>
            <person name="Wang M."/>
            <person name="Wang R."/>
            <person name="Zhao Y."/>
        </authorList>
    </citation>
    <scope>NUCLEOTIDE SEQUENCE</scope>
    <source>
        <tissue evidence="3">Mixed with DoveR01_LX</tissue>
    </source>
</reference>
<dbReference type="InterPro" id="IPR045884">
    <property type="entry name" value="At5g59350-like"/>
</dbReference>
<dbReference type="AlphaFoldDB" id="A0A5B7C3H3"/>
<keyword evidence="2" id="KW-0472">Membrane</keyword>
<keyword evidence="2" id="KW-1133">Transmembrane helix</keyword>
<gene>
    <name evidence="3" type="ORF">Din_044257</name>
</gene>
<proteinExistence type="predicted"/>
<dbReference type="EMBL" id="GHES01044257">
    <property type="protein sequence ID" value="MPA74816.1"/>
    <property type="molecule type" value="Transcribed_RNA"/>
</dbReference>
<evidence type="ECO:0000256" key="2">
    <source>
        <dbReference type="SAM" id="Phobius"/>
    </source>
</evidence>
<name>A0A5B7C3H3_DAVIN</name>
<sequence length="225" mass="24378">MSGLSKLGTALIAVFVVSLVALVAELFYVLWRRRVFRRQNPAVHGGDHLDISGDTSSKELLYFFCWKHQFRIEPDGAPVRGSDGSAPNAPPELIDVLKLQGMYGPSRVLFTIKEEEREELESEKSLSSAEKGPKNTKRVSLEECFAEVAVEPPEVAVTIDEDCHATPFSTPCASPLYYTPSASPSHEEESGVGNLTDSPGNKVSMDGGVSGDKTGSFVCLEVDGQ</sequence>
<feature type="transmembrane region" description="Helical" evidence="2">
    <location>
        <begin position="12"/>
        <end position="31"/>
    </location>
</feature>
<accession>A0A5B7C3H3</accession>
<dbReference type="PANTHER" id="PTHR34054:SF4">
    <property type="entry name" value="PROTEIN, PUTATIVE-RELATED"/>
    <property type="match status" value="1"/>
</dbReference>
<feature type="region of interest" description="Disordered" evidence="1">
    <location>
        <begin position="178"/>
        <end position="209"/>
    </location>
</feature>
<protein>
    <submittedName>
        <fullName evidence="3">Uncharacterized protein</fullName>
    </submittedName>
</protein>
<keyword evidence="2" id="KW-0812">Transmembrane</keyword>
<dbReference type="PANTHER" id="PTHR34054">
    <property type="entry name" value="EXPRESSED PROTEIN"/>
    <property type="match status" value="1"/>
</dbReference>
<evidence type="ECO:0000256" key="1">
    <source>
        <dbReference type="SAM" id="MobiDB-lite"/>
    </source>
</evidence>
<evidence type="ECO:0000313" key="3">
    <source>
        <dbReference type="EMBL" id="MPA74816.1"/>
    </source>
</evidence>